<keyword evidence="4" id="KW-1185">Reference proteome</keyword>
<protein>
    <submittedName>
        <fullName evidence="3">Putative periplasmic protein (DUF2092)</fullName>
    </submittedName>
</protein>
<accession>I3C7F8</accession>
<dbReference type="eggNOG" id="COG3900">
    <property type="taxonomic scope" value="Bacteria"/>
</dbReference>
<feature type="signal peptide" evidence="2">
    <location>
        <begin position="1"/>
        <end position="18"/>
    </location>
</feature>
<reference evidence="3 4" key="1">
    <citation type="submission" date="2012-02" db="EMBL/GenBank/DDBJ databases">
        <title>Improved High-Quality Draft genome of Joostella marina DSM 19592.</title>
        <authorList>
            <consortium name="US DOE Joint Genome Institute (JGI-PGF)"/>
            <person name="Lucas S."/>
            <person name="Copeland A."/>
            <person name="Lapidus A."/>
            <person name="Bruce D."/>
            <person name="Goodwin L."/>
            <person name="Pitluck S."/>
            <person name="Peters L."/>
            <person name="Chertkov O."/>
            <person name="Ovchinnikova G."/>
            <person name="Kyrpides N."/>
            <person name="Mavromatis K."/>
            <person name="Detter J.C."/>
            <person name="Han C."/>
            <person name="Land M."/>
            <person name="Hauser L."/>
            <person name="Markowitz V."/>
            <person name="Cheng J.-F."/>
            <person name="Hugenholtz P."/>
            <person name="Woyke T."/>
            <person name="Wu D."/>
            <person name="Tindall B."/>
            <person name="Brambilla E."/>
            <person name="Klenk H.-P."/>
            <person name="Eisen J.A."/>
        </authorList>
    </citation>
    <scope>NUCLEOTIDE SEQUENCE [LARGE SCALE GENOMIC DNA]</scope>
    <source>
        <strain evidence="3 4">DSM 19592</strain>
    </source>
</reference>
<dbReference type="Gene3D" id="2.50.20.10">
    <property type="entry name" value="Lipoprotein localisation LolA/LolB/LppX"/>
    <property type="match status" value="1"/>
</dbReference>
<dbReference type="RefSeq" id="WP_008613082.1">
    <property type="nucleotide sequence ID" value="NZ_JH651379.1"/>
</dbReference>
<gene>
    <name evidence="3" type="ORF">JoomaDRAFT_2577</name>
</gene>
<dbReference type="STRING" id="926559.JoomaDRAFT_2577"/>
<dbReference type="SUPFAM" id="SSF89392">
    <property type="entry name" value="Prokaryotic lipoproteins and lipoprotein localization factors"/>
    <property type="match status" value="1"/>
</dbReference>
<feature type="chain" id="PRO_5003668576" evidence="2">
    <location>
        <begin position="19"/>
        <end position="242"/>
    </location>
</feature>
<evidence type="ECO:0000313" key="4">
    <source>
        <dbReference type="Proteomes" id="UP000004690"/>
    </source>
</evidence>
<dbReference type="OrthoDB" id="835919at2"/>
<proteinExistence type="predicted"/>
<dbReference type="Proteomes" id="UP000004690">
    <property type="component" value="Unassembled WGS sequence"/>
</dbReference>
<organism evidence="3 4">
    <name type="scientific">Galbibacter orientalis DSM 19592</name>
    <dbReference type="NCBI Taxonomy" id="926559"/>
    <lineage>
        <taxon>Bacteria</taxon>
        <taxon>Pseudomonadati</taxon>
        <taxon>Bacteroidota</taxon>
        <taxon>Flavobacteriia</taxon>
        <taxon>Flavobacteriales</taxon>
        <taxon>Flavobacteriaceae</taxon>
        <taxon>Galbibacter</taxon>
    </lineage>
</organism>
<evidence type="ECO:0000256" key="1">
    <source>
        <dbReference type="ARBA" id="ARBA00022729"/>
    </source>
</evidence>
<evidence type="ECO:0000313" key="3">
    <source>
        <dbReference type="EMBL" id="EIJ39551.1"/>
    </source>
</evidence>
<dbReference type="HOGENOM" id="CLU_074811_2_0_10"/>
<name>I3C7F8_9FLAO</name>
<keyword evidence="1 2" id="KW-0732">Signal</keyword>
<dbReference type="Pfam" id="PF09865">
    <property type="entry name" value="DUF2092"/>
    <property type="match status" value="1"/>
</dbReference>
<dbReference type="AlphaFoldDB" id="I3C7F8"/>
<dbReference type="EMBL" id="JH651379">
    <property type="protein sequence ID" value="EIJ39551.1"/>
    <property type="molecule type" value="Genomic_DNA"/>
</dbReference>
<evidence type="ECO:0000256" key="2">
    <source>
        <dbReference type="SAM" id="SignalP"/>
    </source>
</evidence>
<dbReference type="InterPro" id="IPR019207">
    <property type="entry name" value="DUF2092"/>
</dbReference>
<sequence length="242" mass="27877">MKKIVIALCFLCGISSFAQNNQSVIDSAAINIIDNMGAYIGSIDACTLTLERSTDYDGYYGLEKHFYTDNISMIGPNKMLVQTRGTQHNKDYYYNGTKFVYYSVDENNYSVLDAPDNIIKLIDGFHKKFDIRFPAADIFYPSLTDDMIENFSNIIYMGNDYIDNVLCYHVLASNNKLNVQLWIENDEDPLPKKMVIIHKDGNHNQYEVTFKDWVINPEIDDTIFNFYPPENSRNIDIMAKAE</sequence>
<dbReference type="InterPro" id="IPR029046">
    <property type="entry name" value="LolA/LolB/LppX"/>
</dbReference>